<dbReference type="EMBL" id="QLNQ01000026">
    <property type="protein sequence ID" value="RCK60417.1"/>
    <property type="molecule type" value="Genomic_DNA"/>
</dbReference>
<feature type="compositionally biased region" description="Polar residues" evidence="1">
    <location>
        <begin position="355"/>
        <end position="364"/>
    </location>
</feature>
<feature type="compositionally biased region" description="Acidic residues" evidence="1">
    <location>
        <begin position="341"/>
        <end position="354"/>
    </location>
</feature>
<feature type="region of interest" description="Disordered" evidence="1">
    <location>
        <begin position="394"/>
        <end position="443"/>
    </location>
</feature>
<evidence type="ECO:0000256" key="1">
    <source>
        <dbReference type="SAM" id="MobiDB-lite"/>
    </source>
</evidence>
<feature type="region of interest" description="Disordered" evidence="1">
    <location>
        <begin position="271"/>
        <end position="370"/>
    </location>
</feature>
<feature type="compositionally biased region" description="Acidic residues" evidence="1">
    <location>
        <begin position="234"/>
        <end position="244"/>
    </location>
</feature>
<evidence type="ECO:0000259" key="2">
    <source>
        <dbReference type="Pfam" id="PF16561"/>
    </source>
</evidence>
<dbReference type="AlphaFoldDB" id="A0A367Y3K7"/>
<dbReference type="Proteomes" id="UP000253472">
    <property type="component" value="Unassembled WGS sequence"/>
</dbReference>
<reference evidence="3 4" key="1">
    <citation type="submission" date="2018-06" db="EMBL/GenBank/DDBJ databases">
        <title>Whole genome sequencing of Candida tropicalis (genome annotated by CSBL at Korea University).</title>
        <authorList>
            <person name="Ahn J."/>
        </authorList>
    </citation>
    <scope>NUCLEOTIDE SEQUENCE [LARGE SCALE GENOMIC DNA]</scope>
    <source>
        <strain evidence="3 4">ATCC 20962</strain>
    </source>
</reference>
<protein>
    <submittedName>
        <fullName evidence="3">Cruciform DNA-recognizing protein 1</fullName>
    </submittedName>
</protein>
<comment type="caution">
    <text evidence="3">The sequence shown here is derived from an EMBL/GenBank/DDBJ whole genome shotgun (WGS) entry which is preliminary data.</text>
</comment>
<dbReference type="Gene3D" id="2.60.40.10">
    <property type="entry name" value="Immunoglobulins"/>
    <property type="match status" value="1"/>
</dbReference>
<sequence length="454" mass="50842">MTLYTYTIRWPLKDESIHSIQITGNFDNWSRSLPTVKSTKEYLQQIKLDNKQDVVFKFIINDDQWIVNDQFKVTHDEHGNSNNIIYADELVEESDEVPAEEAPVPVVTKEVEEELVPVSKEVEEESVPVAKEVDEESVPVTKEVEEEPVPVAEEEPEKEEITSDDAVVVPAVSTTEEKEAEPESVPQLDKGIEENGFRIGVPKEMFVEEFEQGEEPELVNETPKEIVSDIPEPNVEEEPEEVAAEDVSRDTVVVHEDHESFVEPDVALKSPSKSIITEDDVISDLDTTGHTTRTHDELPHPSVQQQQQPLTQVLTSSSSFAAISSPPLSSDYEHLEKYDNEEPEQLEDEDDETDYNTAANSGISTEKKDNPLVAAYQENKPVKPVLLTHVSETTIDASSAGETTPKIPGHYPTTPEHKSSSTTSLSSNNNVTQKESTYTGKRESLISRFKSLFR</sequence>
<feature type="region of interest" description="Disordered" evidence="1">
    <location>
        <begin position="211"/>
        <end position="248"/>
    </location>
</feature>
<keyword evidence="4" id="KW-1185">Reference proteome</keyword>
<dbReference type="SUPFAM" id="SSF81296">
    <property type="entry name" value="E set domains"/>
    <property type="match status" value="1"/>
</dbReference>
<feature type="compositionally biased region" description="Low complexity" evidence="1">
    <location>
        <begin position="301"/>
        <end position="330"/>
    </location>
</feature>
<dbReference type="OrthoDB" id="5873279at2759"/>
<dbReference type="InterPro" id="IPR032640">
    <property type="entry name" value="AMPK1_CBM"/>
</dbReference>
<organism evidence="3 4">
    <name type="scientific">Candida viswanathii</name>
    <dbReference type="NCBI Taxonomy" id="5486"/>
    <lineage>
        <taxon>Eukaryota</taxon>
        <taxon>Fungi</taxon>
        <taxon>Dikarya</taxon>
        <taxon>Ascomycota</taxon>
        <taxon>Saccharomycotina</taxon>
        <taxon>Pichiomycetes</taxon>
        <taxon>Debaryomycetaceae</taxon>
        <taxon>Candida/Lodderomyces clade</taxon>
        <taxon>Candida</taxon>
    </lineage>
</organism>
<feature type="compositionally biased region" description="Basic and acidic residues" evidence="1">
    <location>
        <begin position="331"/>
        <end position="340"/>
    </location>
</feature>
<feature type="domain" description="AMP-activated protein kinase glycogen-binding" evidence="2">
    <location>
        <begin position="7"/>
        <end position="86"/>
    </location>
</feature>
<feature type="compositionally biased region" description="Low complexity" evidence="1">
    <location>
        <begin position="420"/>
        <end position="432"/>
    </location>
</feature>
<dbReference type="InterPro" id="IPR013783">
    <property type="entry name" value="Ig-like_fold"/>
</dbReference>
<feature type="region of interest" description="Disordered" evidence="1">
    <location>
        <begin position="120"/>
        <end position="194"/>
    </location>
</feature>
<name>A0A367Y3K7_9ASCO</name>
<proteinExistence type="predicted"/>
<dbReference type="InterPro" id="IPR014756">
    <property type="entry name" value="Ig_E-set"/>
</dbReference>
<dbReference type="STRING" id="5486.A0A367Y3K7"/>
<evidence type="ECO:0000313" key="3">
    <source>
        <dbReference type="EMBL" id="RCK60417.1"/>
    </source>
</evidence>
<accession>A0A367Y3K7</accession>
<evidence type="ECO:0000313" key="4">
    <source>
        <dbReference type="Proteomes" id="UP000253472"/>
    </source>
</evidence>
<dbReference type="CDD" id="cd02859">
    <property type="entry name" value="E_set_AMPKbeta_like_N"/>
    <property type="match status" value="1"/>
</dbReference>
<gene>
    <name evidence="3" type="primary">CRP1</name>
    <name evidence="3" type="ORF">Cantr_08455</name>
</gene>
<dbReference type="Pfam" id="PF16561">
    <property type="entry name" value="AMPK1_CBM"/>
    <property type="match status" value="1"/>
</dbReference>
<feature type="compositionally biased region" description="Acidic residues" evidence="1">
    <location>
        <begin position="144"/>
        <end position="158"/>
    </location>
</feature>